<sequence>MLKQNRLDQNLSLRALAERTGISAMYLSDVENGVQRPADYTLRKLFSELALPYDPALLWQPEFTLHPLTQAILDYRMDRRDAFFDDLWRRREVLKAGCHYAQFLLAEWIVRISRGENREARVYQLRDILEAAGSALRNQDQQWYRLYRGIHHKALDEIEAAQSWLAGAEALGQDEGTQALIRYHEADCLMRLHRPQSALLINQQALDQFSRNGYFVRAIHTRIHQADLFLNDEPATAQTLARRVRQEAERFQCPEVLLMAEERLALAAFLLDQPEAALTHAQACAAVIHRMPLLIAGALSAWLCHRQEDCRFFINRMEAEIQRKHQSDVTLCWIEALVRQDEKQLVELSLQSDPLAGPLQKKLDQLRFQTLVRLGKTELACRLIEQAEL</sequence>
<dbReference type="SUPFAM" id="SSF47413">
    <property type="entry name" value="lambda repressor-like DNA-binding domains"/>
    <property type="match status" value="1"/>
</dbReference>
<feature type="domain" description="HTH cro/C1-type" evidence="1">
    <location>
        <begin position="2"/>
        <end position="58"/>
    </location>
</feature>
<dbReference type="Pfam" id="PF01381">
    <property type="entry name" value="HTH_3"/>
    <property type="match status" value="1"/>
</dbReference>
<dbReference type="InterPro" id="IPR001387">
    <property type="entry name" value="Cro/C1-type_HTH"/>
</dbReference>
<evidence type="ECO:0000259" key="1">
    <source>
        <dbReference type="PROSITE" id="PS50943"/>
    </source>
</evidence>
<dbReference type="GO" id="GO:0003677">
    <property type="term" value="F:DNA binding"/>
    <property type="evidence" value="ECO:0007669"/>
    <property type="project" value="InterPro"/>
</dbReference>
<gene>
    <name evidence="2" type="ORF">DWY25_13405</name>
</gene>
<protein>
    <submittedName>
        <fullName evidence="2">XRE family transcriptional regulator</fullName>
    </submittedName>
</protein>
<proteinExistence type="predicted"/>
<accession>A0A412FT01</accession>
<evidence type="ECO:0000313" key="2">
    <source>
        <dbReference type="EMBL" id="RGR71266.1"/>
    </source>
</evidence>
<dbReference type="Proteomes" id="UP000284178">
    <property type="component" value="Unassembled WGS sequence"/>
</dbReference>
<dbReference type="AlphaFoldDB" id="A0A412FT01"/>
<comment type="caution">
    <text evidence="2">The sequence shown here is derived from an EMBL/GenBank/DDBJ whole genome shotgun (WGS) entry which is preliminary data.</text>
</comment>
<dbReference type="CDD" id="cd00093">
    <property type="entry name" value="HTH_XRE"/>
    <property type="match status" value="1"/>
</dbReference>
<dbReference type="InterPro" id="IPR011990">
    <property type="entry name" value="TPR-like_helical_dom_sf"/>
</dbReference>
<dbReference type="SUPFAM" id="SSF48452">
    <property type="entry name" value="TPR-like"/>
    <property type="match status" value="1"/>
</dbReference>
<reference evidence="2 3" key="1">
    <citation type="submission" date="2018-08" db="EMBL/GenBank/DDBJ databases">
        <title>A genome reference for cultivated species of the human gut microbiota.</title>
        <authorList>
            <person name="Zou Y."/>
            <person name="Xue W."/>
            <person name="Luo G."/>
        </authorList>
    </citation>
    <scope>NUCLEOTIDE SEQUENCE [LARGE SCALE GENOMIC DNA]</scope>
    <source>
        <strain evidence="2 3">AF24-29</strain>
    </source>
</reference>
<organism evidence="2 3">
    <name type="scientific">Holdemania filiformis</name>
    <dbReference type="NCBI Taxonomy" id="61171"/>
    <lineage>
        <taxon>Bacteria</taxon>
        <taxon>Bacillati</taxon>
        <taxon>Bacillota</taxon>
        <taxon>Erysipelotrichia</taxon>
        <taxon>Erysipelotrichales</taxon>
        <taxon>Erysipelotrichaceae</taxon>
        <taxon>Holdemania</taxon>
    </lineage>
</organism>
<name>A0A412FT01_9FIRM</name>
<dbReference type="Gene3D" id="1.10.260.40">
    <property type="entry name" value="lambda repressor-like DNA-binding domains"/>
    <property type="match status" value="1"/>
</dbReference>
<dbReference type="EMBL" id="QRUP01000018">
    <property type="protein sequence ID" value="RGR71266.1"/>
    <property type="molecule type" value="Genomic_DNA"/>
</dbReference>
<dbReference type="InterPro" id="IPR010982">
    <property type="entry name" value="Lambda_DNA-bd_dom_sf"/>
</dbReference>
<dbReference type="PROSITE" id="PS50943">
    <property type="entry name" value="HTH_CROC1"/>
    <property type="match status" value="1"/>
</dbReference>
<evidence type="ECO:0000313" key="3">
    <source>
        <dbReference type="Proteomes" id="UP000284178"/>
    </source>
</evidence>
<dbReference type="SMART" id="SM00530">
    <property type="entry name" value="HTH_XRE"/>
    <property type="match status" value="1"/>
</dbReference>
<keyword evidence="3" id="KW-1185">Reference proteome</keyword>